<dbReference type="Gene3D" id="2.60.120.200">
    <property type="match status" value="4"/>
</dbReference>
<dbReference type="FunFam" id="2.10.25.10:FF:000015">
    <property type="entry name" value="neurexin-1 isoform X1"/>
    <property type="match status" value="1"/>
</dbReference>
<dbReference type="GO" id="GO:0016020">
    <property type="term" value="C:membrane"/>
    <property type="evidence" value="ECO:0007669"/>
    <property type="project" value="UniProtKB-SubCell"/>
</dbReference>
<keyword evidence="7" id="KW-0732">Signal</keyword>
<evidence type="ECO:0000256" key="9">
    <source>
        <dbReference type="ARBA" id="ARBA00022889"/>
    </source>
</evidence>
<dbReference type="CDD" id="cd00110">
    <property type="entry name" value="LamG"/>
    <property type="match status" value="4"/>
</dbReference>
<dbReference type="PANTHER" id="PTHR15036:SF33">
    <property type="entry name" value="CONTACTIN-ASSOCIATED PROTEIN-LIKE 2"/>
    <property type="match status" value="1"/>
</dbReference>
<evidence type="ECO:0000256" key="1">
    <source>
        <dbReference type="ARBA" id="ARBA00004403"/>
    </source>
</evidence>
<dbReference type="PROSITE" id="PS01285">
    <property type="entry name" value="FA58C_1"/>
    <property type="match status" value="1"/>
</dbReference>
<dbReference type="GO" id="GO:0033010">
    <property type="term" value="C:paranodal junction"/>
    <property type="evidence" value="ECO:0007669"/>
    <property type="project" value="UniProtKB-SubCell"/>
</dbReference>
<dbReference type="InterPro" id="IPR003585">
    <property type="entry name" value="Neurexin-like"/>
</dbReference>
<dbReference type="PROSITE" id="PS50025">
    <property type="entry name" value="LAM_G_DOMAIN"/>
    <property type="match status" value="4"/>
</dbReference>
<keyword evidence="11 17" id="KW-1133">Transmembrane helix</keyword>
<dbReference type="InterPro" id="IPR001791">
    <property type="entry name" value="Laminin_G"/>
</dbReference>
<dbReference type="PROSITE" id="PS50026">
    <property type="entry name" value="EGF_3"/>
    <property type="match status" value="2"/>
</dbReference>
<feature type="domain" description="Laminin G" evidence="19">
    <location>
        <begin position="1084"/>
        <end position="1292"/>
    </location>
</feature>
<dbReference type="SMART" id="SM00231">
    <property type="entry name" value="FA58C"/>
    <property type="match status" value="1"/>
</dbReference>
<evidence type="ECO:0000256" key="17">
    <source>
        <dbReference type="SAM" id="Phobius"/>
    </source>
</evidence>
<evidence type="ECO:0000256" key="12">
    <source>
        <dbReference type="ARBA" id="ARBA00023136"/>
    </source>
</evidence>
<reference evidence="22 23" key="1">
    <citation type="submission" date="2024-01" db="EMBL/GenBank/DDBJ databases">
        <authorList>
            <person name="Alioto T."/>
            <person name="Alioto T."/>
            <person name="Gomez Garrido J."/>
        </authorList>
    </citation>
    <scope>NUCLEOTIDE SEQUENCE [LARGE SCALE GENOMIC DNA]</scope>
</reference>
<comment type="similarity">
    <text evidence="3">Belongs to the neurexin family.</text>
</comment>
<accession>A0AAV1MYV1</accession>
<keyword evidence="5" id="KW-0597">Phosphoprotein</keyword>
<feature type="disulfide bond" evidence="15">
    <location>
        <begin position="998"/>
        <end position="1025"/>
    </location>
</feature>
<evidence type="ECO:0000313" key="22">
    <source>
        <dbReference type="EMBL" id="CAK6951850.1"/>
    </source>
</evidence>
<comment type="caution">
    <text evidence="22">The sequence shown here is derived from an EMBL/GenBank/DDBJ whole genome shotgun (WGS) entry which is preliminary data.</text>
</comment>
<evidence type="ECO:0000313" key="23">
    <source>
        <dbReference type="Proteomes" id="UP001314229"/>
    </source>
</evidence>
<dbReference type="SMART" id="SM00181">
    <property type="entry name" value="EGF"/>
    <property type="match status" value="2"/>
</dbReference>
<dbReference type="Pfam" id="PF00754">
    <property type="entry name" value="F5_F8_type_C"/>
    <property type="match status" value="1"/>
</dbReference>
<dbReference type="Gene3D" id="2.60.120.1000">
    <property type="match status" value="1"/>
</dbReference>
<evidence type="ECO:0000256" key="8">
    <source>
        <dbReference type="ARBA" id="ARBA00022737"/>
    </source>
</evidence>
<keyword evidence="8" id="KW-0677">Repeat</keyword>
<dbReference type="InterPro" id="IPR000421">
    <property type="entry name" value="FA58C"/>
</dbReference>
<dbReference type="InterPro" id="IPR013320">
    <property type="entry name" value="ConA-like_dom_sf"/>
</dbReference>
<dbReference type="PROSITE" id="PS51406">
    <property type="entry name" value="FIBRINOGEN_C_2"/>
    <property type="match status" value="1"/>
</dbReference>
<evidence type="ECO:0000256" key="14">
    <source>
        <dbReference type="PROSITE-ProRule" id="PRU00076"/>
    </source>
</evidence>
<evidence type="ECO:0000256" key="6">
    <source>
        <dbReference type="ARBA" id="ARBA00022692"/>
    </source>
</evidence>
<dbReference type="GO" id="GO:0007155">
    <property type="term" value="P:cell adhesion"/>
    <property type="evidence" value="ECO:0007669"/>
    <property type="project" value="UniProtKB-KW"/>
</dbReference>
<feature type="transmembrane region" description="Helical" evidence="17">
    <location>
        <begin position="1335"/>
        <end position="1356"/>
    </location>
</feature>
<evidence type="ECO:0000256" key="2">
    <source>
        <dbReference type="ARBA" id="ARBA00004479"/>
    </source>
</evidence>
<dbReference type="Gene3D" id="2.10.25.10">
    <property type="entry name" value="Laminin"/>
    <property type="match status" value="2"/>
</dbReference>
<feature type="domain" description="F5/8 type C" evidence="18">
    <location>
        <begin position="140"/>
        <end position="247"/>
    </location>
</feature>
<dbReference type="InterPro" id="IPR050372">
    <property type="entry name" value="Neurexin-related_CASP"/>
</dbReference>
<keyword evidence="4 14" id="KW-0245">EGF-like domain</keyword>
<dbReference type="Pfam" id="PF02210">
    <property type="entry name" value="Laminin_G_2"/>
    <property type="match status" value="4"/>
</dbReference>
<dbReference type="CDD" id="cd00057">
    <property type="entry name" value="FA58C"/>
    <property type="match status" value="1"/>
</dbReference>
<dbReference type="Gene3D" id="2.60.120.260">
    <property type="entry name" value="Galactose-binding domain-like"/>
    <property type="match status" value="1"/>
</dbReference>
<evidence type="ECO:0000256" key="7">
    <source>
        <dbReference type="ARBA" id="ARBA00022729"/>
    </source>
</evidence>
<keyword evidence="23" id="KW-1185">Reference proteome</keyword>
<dbReference type="SUPFAM" id="SSF56496">
    <property type="entry name" value="Fibrinogen C-terminal domain-like"/>
    <property type="match status" value="1"/>
</dbReference>
<dbReference type="PANTHER" id="PTHR15036">
    <property type="entry name" value="PIKACHURIN-LIKE PROTEIN"/>
    <property type="match status" value="1"/>
</dbReference>
<comment type="subcellular location">
    <subcellularLocation>
        <location evidence="1">Cell junction</location>
        <location evidence="1">Paranodal septate junction</location>
    </subcellularLocation>
    <subcellularLocation>
        <location evidence="2">Membrane</location>
        <topology evidence="2">Single-pass type I membrane protein</topology>
    </subcellularLocation>
</comment>
<dbReference type="InterPro" id="IPR002181">
    <property type="entry name" value="Fibrinogen_a/b/g_C_dom"/>
</dbReference>
<evidence type="ECO:0000256" key="11">
    <source>
        <dbReference type="ARBA" id="ARBA00022989"/>
    </source>
</evidence>
<comment type="caution">
    <text evidence="14">Lacks conserved residue(s) required for the propagation of feature annotation.</text>
</comment>
<feature type="domain" description="EGF-like" evidence="20">
    <location>
        <begin position="1026"/>
        <end position="1064"/>
    </location>
</feature>
<keyword evidence="13 15" id="KW-1015">Disulfide bond</keyword>
<dbReference type="Proteomes" id="UP001314229">
    <property type="component" value="Unassembled WGS sequence"/>
</dbReference>
<evidence type="ECO:0000259" key="21">
    <source>
        <dbReference type="PROSITE" id="PS51406"/>
    </source>
</evidence>
<keyword evidence="9" id="KW-0130">Cell adhesion</keyword>
<dbReference type="EMBL" id="CAWUFR010000008">
    <property type="protein sequence ID" value="CAK6951850.1"/>
    <property type="molecule type" value="Genomic_DNA"/>
</dbReference>
<dbReference type="CDD" id="cd00054">
    <property type="entry name" value="EGF_CA"/>
    <property type="match status" value="2"/>
</dbReference>
<keyword evidence="12 17" id="KW-0472">Membrane</keyword>
<dbReference type="FunFam" id="2.60.120.260:FF:000016">
    <property type="entry name" value="Contactin-associated protein-like 4 isoform 1"/>
    <property type="match status" value="1"/>
</dbReference>
<dbReference type="SMART" id="SM00282">
    <property type="entry name" value="LamG"/>
    <property type="match status" value="4"/>
</dbReference>
<evidence type="ECO:0000256" key="15">
    <source>
        <dbReference type="PROSITE-ProRule" id="PRU00122"/>
    </source>
</evidence>
<evidence type="ECO:0000256" key="16">
    <source>
        <dbReference type="SAM" id="MobiDB-lite"/>
    </source>
</evidence>
<keyword evidence="10" id="KW-0965">Cell junction</keyword>
<evidence type="ECO:0000256" key="3">
    <source>
        <dbReference type="ARBA" id="ARBA00010241"/>
    </source>
</evidence>
<evidence type="ECO:0000256" key="13">
    <source>
        <dbReference type="ARBA" id="ARBA00023157"/>
    </source>
</evidence>
<dbReference type="PROSITE" id="PS50022">
    <property type="entry name" value="FA58C_3"/>
    <property type="match status" value="1"/>
</dbReference>
<evidence type="ECO:0000259" key="20">
    <source>
        <dbReference type="PROSITE" id="PS50026"/>
    </source>
</evidence>
<dbReference type="InterPro" id="IPR000742">
    <property type="entry name" value="EGF"/>
</dbReference>
<feature type="region of interest" description="Disordered" evidence="16">
    <location>
        <begin position="1369"/>
        <end position="1397"/>
    </location>
</feature>
<evidence type="ECO:0000256" key="5">
    <source>
        <dbReference type="ARBA" id="ARBA00022553"/>
    </source>
</evidence>
<keyword evidence="6 17" id="KW-0812">Transmembrane</keyword>
<evidence type="ECO:0000259" key="18">
    <source>
        <dbReference type="PROSITE" id="PS50022"/>
    </source>
</evidence>
<feature type="domain" description="Laminin G" evidence="19">
    <location>
        <begin position="253"/>
        <end position="434"/>
    </location>
</feature>
<dbReference type="SUPFAM" id="SSF49785">
    <property type="entry name" value="Galactose-binding domain-like"/>
    <property type="match status" value="1"/>
</dbReference>
<feature type="domain" description="Laminin G" evidence="19">
    <location>
        <begin position="439"/>
        <end position="614"/>
    </location>
</feature>
<proteinExistence type="inferred from homology"/>
<dbReference type="InterPro" id="IPR036056">
    <property type="entry name" value="Fibrinogen-like_C"/>
</dbReference>
<name>A0AAV1MYV1_SCOSC</name>
<evidence type="ECO:0000256" key="10">
    <source>
        <dbReference type="ARBA" id="ARBA00022949"/>
    </source>
</evidence>
<dbReference type="PROSITE" id="PS01286">
    <property type="entry name" value="FA58C_2"/>
    <property type="match status" value="1"/>
</dbReference>
<organism evidence="22 23">
    <name type="scientific">Scomber scombrus</name>
    <name type="common">Atlantic mackerel</name>
    <name type="synonym">Scomber vernalis</name>
    <dbReference type="NCBI Taxonomy" id="13677"/>
    <lineage>
        <taxon>Eukaryota</taxon>
        <taxon>Metazoa</taxon>
        <taxon>Chordata</taxon>
        <taxon>Craniata</taxon>
        <taxon>Vertebrata</taxon>
        <taxon>Euteleostomi</taxon>
        <taxon>Actinopterygii</taxon>
        <taxon>Neopterygii</taxon>
        <taxon>Teleostei</taxon>
        <taxon>Neoteleostei</taxon>
        <taxon>Acanthomorphata</taxon>
        <taxon>Pelagiaria</taxon>
        <taxon>Scombriformes</taxon>
        <taxon>Scombridae</taxon>
        <taxon>Scomber</taxon>
    </lineage>
</organism>
<sequence>MLDLNHTHYVHAQLAHTLLQVECISERERVVLHAVLSRSIRVESSLNQATDPTWSPADSYASVASYKVRLLVMEDTFEMHALRLPVNSGVLNAIVVRVRMFLDPQRPPSASSYGHVSSLVYKSHNALNEPIQLRVCAGGWSPLDSDHYQWLQVDLGSRKQVSAIATQGRYSSSDWTTRYRLLYSDTGRNWKPYHQDGNIWAFSGNSNSESSVRHELQQGIVARFLKLVPLDWSEEGRIGLRIEVYGCSYWADVINFDGQGVISYRFKVKKMKIIKDVIALRFKTSESEGVILHGEGQQGDYITLELRKAKLLLQINLGSNQYGSILGHTSVTTGSLLDDNHWHSVVIERYRRNVNFTLDRHTQHFRTNGEFDHLDLDYELSFGGMPYSGKPVGGGRKNFKGCMESINYNGDNITDLARRKKLDTSSFRNLSFSCVETHTFPVFFNATSFLQLPGRANHNTVSVGFQFRTWNPDGLLLFSNVDNGTLEISLKDGKVLVHINVTMGNRNNRVDLSSGSGLNDGQWHAIRLVAKENFAMLTIDGEEASAVRSTSPLTITTGGTYHLGGYFLQTLFPPSQRSFQGCMQAILVDDQPADLHAVEKGTVGAFENVSLDMCAIIDRCMPNHCEHGGRCKQTWDSFSCTCDGTGYTGATCHTSIYEPSCEAYKHLGRSSDTYWIDPDGSGPLDPFKVNCNMTVDKVWTTVMNNLPPNTTVTGSSRERRTVLQVNYSASMDQVTAITTSAEYCEQQIAYRCSMSRLLNTPDGTPYTWWVGRGSEKHFYWGGSGPGIQKCACGIDRNCSDPKYDCNCDADSAYWREDSGLLLYKEHLPVSQVAVGDTNRPGSQAKLTVGPLRCQGDINYWNAASFTTPSSYLHFSTFQGETSADISFYFKTSAPYGVFLENLGNTDFIRLELKSPTVVSFSFDVGNGPVELTVHSATPLNDDQWHRLMAERNVKEAVLQLDQTYRTSQLAPAQGHTRLELFSQLYVGAAGGQRGFLGCIRALRMNGITLDLEERAKVTPGVKPGCQGHCTSYGMYCRNGGKCVERYNGYSCDCTNTAYDGPFCTRDVGGFFEVGTLIKYNLMAEATAGTSKDAKMLLHQLTPQDVNLTREEVAFSFSTSNAPAILMYVSSRTQDYMAVVLRHNGSLQVRYNLGGLKEPFAIDVDQRNLANGQPHSINMSRVDRSITIQLDHYPPVSYTLPDASDTKFNLVKTLFLGKVLETGHVDPVVIARYNTPGFIGCLSRVQFNGVAPLKSALRTAVQAQGTPSAGKPDRQPAATLSVSYQGKLVESNCGASPLTIPPMSAATDPWHLDNTDAEFPFNEERVIPDGVNRDSAIIGGIIAVVIFTILCTLVFLIRYMFRHKGTYHTNEAKGSGESAGESADTAIIGTDNPETIDESKKEWFI</sequence>
<dbReference type="InterPro" id="IPR008979">
    <property type="entry name" value="Galactose-bd-like_sf"/>
</dbReference>
<evidence type="ECO:0000259" key="19">
    <source>
        <dbReference type="PROSITE" id="PS50025"/>
    </source>
</evidence>
<feature type="domain" description="Fibrinogen C-terminal" evidence="21">
    <location>
        <begin position="652"/>
        <end position="704"/>
    </location>
</feature>
<feature type="domain" description="Laminin G" evidence="19">
    <location>
        <begin position="861"/>
        <end position="1025"/>
    </location>
</feature>
<dbReference type="SMART" id="SM00294">
    <property type="entry name" value="4.1m"/>
    <property type="match status" value="1"/>
</dbReference>
<dbReference type="FunFam" id="2.60.120.200:FF:000026">
    <property type="entry name" value="contactin-associated protein-like 4 isoform X1"/>
    <property type="match status" value="1"/>
</dbReference>
<feature type="domain" description="EGF-like" evidence="20">
    <location>
        <begin position="616"/>
        <end position="653"/>
    </location>
</feature>
<dbReference type="SUPFAM" id="SSF49899">
    <property type="entry name" value="Concanavalin A-like lectins/glucanases"/>
    <property type="match status" value="4"/>
</dbReference>
<gene>
    <name evidence="22" type="ORF">FSCOSCO3_A035561</name>
</gene>
<evidence type="ECO:0000256" key="4">
    <source>
        <dbReference type="ARBA" id="ARBA00022536"/>
    </source>
</evidence>
<dbReference type="SUPFAM" id="SSF57196">
    <property type="entry name" value="EGF/Laminin"/>
    <property type="match status" value="1"/>
</dbReference>
<protein>
    <submittedName>
        <fullName evidence="22">Contactin-associated protein-like 2a</fullName>
    </submittedName>
</protein>